<reference evidence="1" key="2">
    <citation type="submission" date="2021-04" db="EMBL/GenBank/DDBJ databases">
        <authorList>
            <person name="Podell S."/>
        </authorList>
    </citation>
    <scope>NUCLEOTIDE SEQUENCE</scope>
    <source>
        <strain evidence="1">Hildebrandi</strain>
    </source>
</reference>
<gene>
    <name evidence="1" type="ORF">IV203_033895</name>
</gene>
<name>A0A9K3M6T4_9STRA</name>
<proteinExistence type="predicted"/>
<dbReference type="EMBL" id="JAGRRH010000002">
    <property type="protein sequence ID" value="KAG7373171.1"/>
    <property type="molecule type" value="Genomic_DNA"/>
</dbReference>
<evidence type="ECO:0000313" key="2">
    <source>
        <dbReference type="Proteomes" id="UP000693970"/>
    </source>
</evidence>
<reference evidence="1" key="1">
    <citation type="journal article" date="2021" name="Sci. Rep.">
        <title>Diploid genomic architecture of Nitzschia inconspicua, an elite biomass production diatom.</title>
        <authorList>
            <person name="Oliver A."/>
            <person name="Podell S."/>
            <person name="Pinowska A."/>
            <person name="Traller J.C."/>
            <person name="Smith S.R."/>
            <person name="McClure R."/>
            <person name="Beliaev A."/>
            <person name="Bohutskyi P."/>
            <person name="Hill E.A."/>
            <person name="Rabines A."/>
            <person name="Zheng H."/>
            <person name="Allen L.Z."/>
            <person name="Kuo A."/>
            <person name="Grigoriev I.V."/>
            <person name="Allen A.E."/>
            <person name="Hazlebeck D."/>
            <person name="Allen E.E."/>
        </authorList>
    </citation>
    <scope>NUCLEOTIDE SEQUENCE</scope>
    <source>
        <strain evidence="1">Hildebrandi</strain>
    </source>
</reference>
<accession>A0A9K3M6T4</accession>
<dbReference type="Proteomes" id="UP000693970">
    <property type="component" value="Unassembled WGS sequence"/>
</dbReference>
<comment type="caution">
    <text evidence="1">The sequence shown here is derived from an EMBL/GenBank/DDBJ whole genome shotgun (WGS) entry which is preliminary data.</text>
</comment>
<keyword evidence="2" id="KW-1185">Reference proteome</keyword>
<evidence type="ECO:0000313" key="1">
    <source>
        <dbReference type="EMBL" id="KAG7373171.1"/>
    </source>
</evidence>
<sequence length="206" mass="23834">MNRLVTKRKIEFERELSTLDATTVFARLPTKCLLNNQKGYTSSKEGLYSCRGIYSWNCVHNILEEGYEPTAPFSPSKFNAVFPYTISTYGEGDDEMCDLYFYVPTLPLEYFIPNVINQGRAFTISMSVPNFFFKSKRILLVNKGNPNFNKNTSEAQAFSKLCQLIDEDHNYCKHIFSDPLFVQLPFACEESILVWKIQYFENRLGT</sequence>
<organism evidence="1 2">
    <name type="scientific">Nitzschia inconspicua</name>
    <dbReference type="NCBI Taxonomy" id="303405"/>
    <lineage>
        <taxon>Eukaryota</taxon>
        <taxon>Sar</taxon>
        <taxon>Stramenopiles</taxon>
        <taxon>Ochrophyta</taxon>
        <taxon>Bacillariophyta</taxon>
        <taxon>Bacillariophyceae</taxon>
        <taxon>Bacillariophycidae</taxon>
        <taxon>Bacillariales</taxon>
        <taxon>Bacillariaceae</taxon>
        <taxon>Nitzschia</taxon>
    </lineage>
</organism>
<protein>
    <submittedName>
        <fullName evidence="1">Uncharacterized protein</fullName>
    </submittedName>
</protein>
<dbReference type="AlphaFoldDB" id="A0A9K3M6T4"/>